<dbReference type="HOGENOM" id="CLU_1709192_0_0_2"/>
<accession>K0IGV5</accession>
<dbReference type="InterPro" id="IPR025847">
    <property type="entry name" value="MEDS_domain"/>
</dbReference>
<dbReference type="BioCyc" id="CNIT1237085:G1324-2148-MONOMER"/>
<evidence type="ECO:0000259" key="1">
    <source>
        <dbReference type="Pfam" id="PF14417"/>
    </source>
</evidence>
<dbReference type="AlphaFoldDB" id="K0IGV5"/>
<dbReference type="KEGG" id="nga:Ngar_c21500"/>
<gene>
    <name evidence="2" type="ordered locus">Ngar_c21500</name>
</gene>
<keyword evidence="3" id="KW-1185">Reference proteome</keyword>
<evidence type="ECO:0000313" key="3">
    <source>
        <dbReference type="Proteomes" id="UP000008037"/>
    </source>
</evidence>
<dbReference type="STRING" id="1237085.Ngar_c21500"/>
<reference evidence="2 3" key="1">
    <citation type="journal article" date="2012" name="Environ. Microbiol.">
        <title>The genome of the ammonia-oxidizing Candidatus Nitrososphaera gargensis: insights into metabolic versatility and environmental adaptations.</title>
        <authorList>
            <person name="Spang A."/>
            <person name="Poehlein A."/>
            <person name="Offre P."/>
            <person name="Zumbragel S."/>
            <person name="Haider S."/>
            <person name="Rychlik N."/>
            <person name="Nowka B."/>
            <person name="Schmeisser C."/>
            <person name="Lebedeva E.V."/>
            <person name="Rattei T."/>
            <person name="Bohm C."/>
            <person name="Schmid M."/>
            <person name="Galushko A."/>
            <person name="Hatzenpichler R."/>
            <person name="Weinmaier T."/>
            <person name="Daniel R."/>
            <person name="Schleper C."/>
            <person name="Spieck E."/>
            <person name="Streit W."/>
            <person name="Wagner M."/>
        </authorList>
    </citation>
    <scope>NUCLEOTIDE SEQUENCE [LARGE SCALE GENOMIC DNA]</scope>
    <source>
        <strain evidence="3">Ga9.2</strain>
    </source>
</reference>
<sequence>MLYLKVKESLSKDHPVIYAAEADANSVIRKMVNAGIEAENFIEKGILKIIDAQTAKQLKAQINLESMDPWYQTICKTIKQAKAKNRLLIICRTEDFEQAKLLKFEEMVDRGIASLPIELICCYPTKWLTKLDLSSIIGILNAHTLYTERSLNT</sequence>
<evidence type="ECO:0000313" key="2">
    <source>
        <dbReference type="EMBL" id="AFU59080.1"/>
    </source>
</evidence>
<name>K0IGV5_NITGG</name>
<feature type="domain" description="MEDS" evidence="1">
    <location>
        <begin position="6"/>
        <end position="143"/>
    </location>
</feature>
<dbReference type="InParanoid" id="K0IGV5"/>
<dbReference type="Proteomes" id="UP000008037">
    <property type="component" value="Chromosome"/>
</dbReference>
<proteinExistence type="predicted"/>
<dbReference type="Pfam" id="PF14417">
    <property type="entry name" value="MEDS"/>
    <property type="match status" value="1"/>
</dbReference>
<dbReference type="EMBL" id="CP002408">
    <property type="protein sequence ID" value="AFU59080.1"/>
    <property type="molecule type" value="Genomic_DNA"/>
</dbReference>
<protein>
    <recommendedName>
        <fullName evidence="1">MEDS domain-containing protein</fullName>
    </recommendedName>
</protein>
<organism evidence="2 3">
    <name type="scientific">Nitrososphaera gargensis (strain Ga9.2)</name>
    <dbReference type="NCBI Taxonomy" id="1237085"/>
    <lineage>
        <taxon>Archaea</taxon>
        <taxon>Nitrososphaerota</taxon>
        <taxon>Nitrososphaeria</taxon>
        <taxon>Nitrososphaerales</taxon>
        <taxon>Nitrososphaeraceae</taxon>
        <taxon>Nitrososphaera</taxon>
    </lineage>
</organism>